<accession>A0A484DM42</accession>
<evidence type="ECO:0000256" key="1">
    <source>
        <dbReference type="SAM" id="MobiDB-lite"/>
    </source>
</evidence>
<evidence type="ECO:0000313" key="3">
    <source>
        <dbReference type="Proteomes" id="UP000295070"/>
    </source>
</evidence>
<gene>
    <name evidence="2" type="ORF">EPR50_G00021590</name>
</gene>
<dbReference type="AlphaFoldDB" id="A0A484DM42"/>
<dbReference type="PANTHER" id="PTHR47018">
    <property type="entry name" value="CXC DOMAIN-CONTAINING PROTEIN-RELATED"/>
    <property type="match status" value="1"/>
</dbReference>
<protein>
    <submittedName>
        <fullName evidence="2">Uncharacterized protein</fullName>
    </submittedName>
</protein>
<organism evidence="2 3">
    <name type="scientific">Perca flavescens</name>
    <name type="common">American yellow perch</name>
    <name type="synonym">Morone flavescens</name>
    <dbReference type="NCBI Taxonomy" id="8167"/>
    <lineage>
        <taxon>Eukaryota</taxon>
        <taxon>Metazoa</taxon>
        <taxon>Chordata</taxon>
        <taxon>Craniata</taxon>
        <taxon>Vertebrata</taxon>
        <taxon>Euteleostomi</taxon>
        <taxon>Actinopterygii</taxon>
        <taxon>Neopterygii</taxon>
        <taxon>Teleostei</taxon>
        <taxon>Neoteleostei</taxon>
        <taxon>Acanthomorphata</taxon>
        <taxon>Eupercaria</taxon>
        <taxon>Perciformes</taxon>
        <taxon>Percoidei</taxon>
        <taxon>Percidae</taxon>
        <taxon>Percinae</taxon>
        <taxon>Perca</taxon>
    </lineage>
</organism>
<keyword evidence="3" id="KW-1185">Reference proteome</keyword>
<reference evidence="2 3" key="1">
    <citation type="submission" date="2019-01" db="EMBL/GenBank/DDBJ databases">
        <title>A chromosome-scale genome assembly of the yellow perch, Perca flavescens.</title>
        <authorList>
            <person name="Feron R."/>
            <person name="Morvezen R."/>
            <person name="Bestin A."/>
            <person name="Haffray P."/>
            <person name="Klopp C."/>
            <person name="Zahm M."/>
            <person name="Cabau C."/>
            <person name="Roques C."/>
            <person name="Donnadieu C."/>
            <person name="Bouchez O."/>
            <person name="Christie M."/>
            <person name="Larson W."/>
            <person name="Guiguen Y."/>
        </authorList>
    </citation>
    <scope>NUCLEOTIDE SEQUENCE [LARGE SCALE GENOMIC DNA]</scope>
    <source>
        <strain evidence="2">YP-PL-M2</strain>
        <tissue evidence="2">Blood</tissue>
    </source>
</reference>
<dbReference type="EMBL" id="SCKG01000002">
    <property type="protein sequence ID" value="TDH16548.1"/>
    <property type="molecule type" value="Genomic_DNA"/>
</dbReference>
<evidence type="ECO:0000313" key="2">
    <source>
        <dbReference type="EMBL" id="TDH16548.1"/>
    </source>
</evidence>
<sequence>MDIQYKESEVCIIHHETSKEDDEIFGLKDYESWKTLLNAAKVRNYAPITDVAKDLGEEEVPRIHYHRKCRSLFTMKRELDTLKRKATENITAEAGENSLPKRPSRRSSDGARVYHPICILCNKEKFVKGSKSREKLTQAVTLNADQTLRECATQKRDENIQAVTTRDVVAAEAHYHRSCYKEYTRIKKKEPKNQDNDAGTDGDEEYKRIEREAYKDLFLYIRTDIIPNKTIVQVTSMVTKLTSFMLSGGVTSLQDSTKKNIRRTLENELGNSVDIFPDDKAKLLMVPETGIVVQANVYGPHLSRTDLPHIEKLKQRSVTIEDQGLEVYVAGGCSSCKKEDNDVGTCKANRSRESDNPQLDWIEAGVVAEGSINGVLDGKLFNRAVRVHKYISEALMRLAWEEFTPCVEKNAPERSGMIKSFLEDVKDMTSDLNQEKMTNLLQSPLSAELITLWTDFLEHLRHNNGELSAFWMSYIDMVEDVVLGLLRASREGHWALPTIR</sequence>
<feature type="region of interest" description="Disordered" evidence="1">
    <location>
        <begin position="86"/>
        <end position="109"/>
    </location>
</feature>
<name>A0A484DM42_PERFV</name>
<proteinExistence type="predicted"/>
<dbReference type="Proteomes" id="UP000295070">
    <property type="component" value="Chromosome 2"/>
</dbReference>
<comment type="caution">
    <text evidence="2">The sequence shown here is derived from an EMBL/GenBank/DDBJ whole genome shotgun (WGS) entry which is preliminary data.</text>
</comment>